<organism evidence="18 19">
    <name type="scientific">Polysphondylium violaceum</name>
    <dbReference type="NCBI Taxonomy" id="133409"/>
    <lineage>
        <taxon>Eukaryota</taxon>
        <taxon>Amoebozoa</taxon>
        <taxon>Evosea</taxon>
        <taxon>Eumycetozoa</taxon>
        <taxon>Dictyostelia</taxon>
        <taxon>Dictyosteliales</taxon>
        <taxon>Dictyosteliaceae</taxon>
        <taxon>Polysphondylium</taxon>
    </lineage>
</organism>
<accession>A0A8J4PQ21</accession>
<dbReference type="PANTHER" id="PTHR42735">
    <property type="match status" value="1"/>
</dbReference>
<comment type="pathway">
    <text evidence="3">Lipid metabolism; sphingolipid metabolism.</text>
</comment>
<keyword evidence="8" id="KW-0746">Sphingolipid metabolism</keyword>
<evidence type="ECO:0000256" key="9">
    <source>
        <dbReference type="ARBA" id="ARBA00022989"/>
    </source>
</evidence>
<evidence type="ECO:0000256" key="17">
    <source>
        <dbReference type="RuleBase" id="RU000382"/>
    </source>
</evidence>
<evidence type="ECO:0000256" key="16">
    <source>
        <dbReference type="PIRSR" id="PIRSR602129-50"/>
    </source>
</evidence>
<dbReference type="GO" id="GO:0005789">
    <property type="term" value="C:endoplasmic reticulum membrane"/>
    <property type="evidence" value="ECO:0007669"/>
    <property type="project" value="UniProtKB-SubCell"/>
</dbReference>
<keyword evidence="9" id="KW-1133">Transmembrane helix</keyword>
<dbReference type="AlphaFoldDB" id="A0A8J4PQ21"/>
<keyword evidence="5" id="KW-0812">Transmembrane</keyword>
<dbReference type="SUPFAM" id="SSF53383">
    <property type="entry name" value="PLP-dependent transferases"/>
    <property type="match status" value="1"/>
</dbReference>
<dbReference type="EMBL" id="AJWJ01000557">
    <property type="protein sequence ID" value="KAF2070009.1"/>
    <property type="molecule type" value="Genomic_DNA"/>
</dbReference>
<keyword evidence="7 16" id="KW-0663">Pyridoxal phosphate</keyword>
<comment type="subcellular location">
    <subcellularLocation>
        <location evidence="2">Endoplasmic reticulum membrane</location>
        <topology evidence="2">Single-pass membrane protein</topology>
    </subcellularLocation>
</comment>
<comment type="pathway">
    <text evidence="4">Sphingolipid metabolism.</text>
</comment>
<keyword evidence="19" id="KW-1185">Reference proteome</keyword>
<keyword evidence="6" id="KW-0256">Endoplasmic reticulum</keyword>
<gene>
    <name evidence="18" type="ORF">CYY_008666</name>
</gene>
<dbReference type="GO" id="GO:0006665">
    <property type="term" value="P:sphingolipid metabolic process"/>
    <property type="evidence" value="ECO:0007669"/>
    <property type="project" value="UniProtKB-KW"/>
</dbReference>
<evidence type="ECO:0000256" key="6">
    <source>
        <dbReference type="ARBA" id="ARBA00022824"/>
    </source>
</evidence>
<keyword evidence="11" id="KW-0472">Membrane</keyword>
<comment type="caution">
    <text evidence="18">The sequence shown here is derived from an EMBL/GenBank/DDBJ whole genome shotgun (WGS) entry which is preliminary data.</text>
</comment>
<keyword evidence="12 17" id="KW-0456">Lyase</keyword>
<evidence type="ECO:0000313" key="19">
    <source>
        <dbReference type="Proteomes" id="UP000695562"/>
    </source>
</evidence>
<name>A0A8J4PQ21_9MYCE</name>
<dbReference type="FunFam" id="3.40.640.10:FF:000020">
    <property type="entry name" value="sphingosine-1-phosphate lyase 1"/>
    <property type="match status" value="1"/>
</dbReference>
<dbReference type="InterPro" id="IPR015421">
    <property type="entry name" value="PyrdxlP-dep_Trfase_major"/>
</dbReference>
<dbReference type="EC" id="4.1.2.27" evidence="14"/>
<dbReference type="InterPro" id="IPR015422">
    <property type="entry name" value="PyrdxlP-dep_Trfase_small"/>
</dbReference>
<dbReference type="Pfam" id="PF00282">
    <property type="entry name" value="Pyridoxal_deC"/>
    <property type="match status" value="1"/>
</dbReference>
<evidence type="ECO:0000256" key="8">
    <source>
        <dbReference type="ARBA" id="ARBA00022919"/>
    </source>
</evidence>
<dbReference type="OrthoDB" id="10254570at2759"/>
<dbReference type="InterPro" id="IPR050477">
    <property type="entry name" value="GrpII_AminoAcid_Decarb"/>
</dbReference>
<evidence type="ECO:0000256" key="5">
    <source>
        <dbReference type="ARBA" id="ARBA00022692"/>
    </source>
</evidence>
<keyword evidence="10" id="KW-0443">Lipid metabolism</keyword>
<comment type="cofactor">
    <cofactor evidence="1 16 17">
        <name>pyridoxal 5'-phosphate</name>
        <dbReference type="ChEBI" id="CHEBI:597326"/>
    </cofactor>
</comment>
<dbReference type="Proteomes" id="UP000695562">
    <property type="component" value="Unassembled WGS sequence"/>
</dbReference>
<evidence type="ECO:0000313" key="18">
    <source>
        <dbReference type="EMBL" id="KAF2070009.1"/>
    </source>
</evidence>
<evidence type="ECO:0000256" key="11">
    <source>
        <dbReference type="ARBA" id="ARBA00023136"/>
    </source>
</evidence>
<sequence>MIGVGNIKGVDLKTLNAFKGAPIHKGTIYILSGIFIYQLFLKNIITVSFNLPKINKSFLFQIIKKYIPSRYQQIQQEIDKQVDEIIKENFPDQPGIPSFNEIPLQGQSSDDILKILQDLSNNDIDPHQGKLFAYCYPTKKEHEELVIKANNMFIQLNALNPMAFQSLRKMECEVIRMSISMLKGDENTCGTMTTGGTESILLAIKSYRDRAKYLYNITEPEVVLPITAHPAFHKAGKYFSVKMVYVKVLDQYNCQLDLKDYKSKINRNTILLVGSAPQYPHGLLDPIQDIARLADKYKLPLHVDACIGGFFLSWMEMAGYPLPGLFDFRIPQVTSISADIHKYGYATKGSSVLLFKDQSIRKYQFLAYTEWPGGLFVSPSILGTRSGGNIAAAWASLVYLGQDGFKDYVGKIMKTSQAIQKAIRENHYVRIIGNPVMSIISLNSEIINVHALADVMESKFGWKLERQDRPKSIHMTLTPAHINIESVFIQNLDSSIEHLLDNPDLNNKGSAAMYSGINNIPITDIADEFLLEFLSKTYK</sequence>
<comment type="similarity">
    <text evidence="13">Belongs to the group II decarboxylase family. Sphingosine-1-phosphate lyase subfamily.</text>
</comment>
<evidence type="ECO:0000256" key="14">
    <source>
        <dbReference type="ARBA" id="ARBA00038965"/>
    </source>
</evidence>
<evidence type="ECO:0000256" key="3">
    <source>
        <dbReference type="ARBA" id="ARBA00004760"/>
    </source>
</evidence>
<evidence type="ECO:0000256" key="2">
    <source>
        <dbReference type="ARBA" id="ARBA00004389"/>
    </source>
</evidence>
<dbReference type="GO" id="GO:0008117">
    <property type="term" value="F:sphinganine-1-phosphate aldolase activity"/>
    <property type="evidence" value="ECO:0007669"/>
    <property type="project" value="UniProtKB-EC"/>
</dbReference>
<reference evidence="18" key="1">
    <citation type="submission" date="2020-01" db="EMBL/GenBank/DDBJ databases">
        <title>Development of genomics and gene disruption for Polysphondylium violaceum indicates a role for the polyketide synthase stlB in stalk morphogenesis.</title>
        <authorList>
            <person name="Narita B."/>
            <person name="Kawabe Y."/>
            <person name="Kin K."/>
            <person name="Saito T."/>
            <person name="Gibbs R."/>
            <person name="Kuspa A."/>
            <person name="Muzny D."/>
            <person name="Queller D."/>
            <person name="Richards S."/>
            <person name="Strassman J."/>
            <person name="Sucgang R."/>
            <person name="Worley K."/>
            <person name="Schaap P."/>
        </authorList>
    </citation>
    <scope>NUCLEOTIDE SEQUENCE</scope>
    <source>
        <strain evidence="18">QSvi11</strain>
    </source>
</reference>
<evidence type="ECO:0000256" key="12">
    <source>
        <dbReference type="ARBA" id="ARBA00023239"/>
    </source>
</evidence>
<evidence type="ECO:0000256" key="15">
    <source>
        <dbReference type="ARBA" id="ARBA00042568"/>
    </source>
</evidence>
<dbReference type="GO" id="GO:0030170">
    <property type="term" value="F:pyridoxal phosphate binding"/>
    <property type="evidence" value="ECO:0007669"/>
    <property type="project" value="InterPro"/>
</dbReference>
<dbReference type="Gene3D" id="6.10.140.2150">
    <property type="match status" value="1"/>
</dbReference>
<evidence type="ECO:0000256" key="10">
    <source>
        <dbReference type="ARBA" id="ARBA00023098"/>
    </source>
</evidence>
<dbReference type="PANTHER" id="PTHR42735:SF9">
    <property type="entry name" value="SPHINGOSINE-1-PHOSPHATE LYASE"/>
    <property type="match status" value="1"/>
</dbReference>
<dbReference type="GO" id="GO:0019752">
    <property type="term" value="P:carboxylic acid metabolic process"/>
    <property type="evidence" value="ECO:0007669"/>
    <property type="project" value="InterPro"/>
</dbReference>
<evidence type="ECO:0000256" key="13">
    <source>
        <dbReference type="ARBA" id="ARBA00038302"/>
    </source>
</evidence>
<dbReference type="Gene3D" id="3.90.1150.10">
    <property type="entry name" value="Aspartate Aminotransferase, domain 1"/>
    <property type="match status" value="1"/>
</dbReference>
<dbReference type="InterPro" id="IPR015424">
    <property type="entry name" value="PyrdxlP-dep_Trfase"/>
</dbReference>
<dbReference type="InterPro" id="IPR002129">
    <property type="entry name" value="PyrdxlP-dep_de-COase"/>
</dbReference>
<proteinExistence type="inferred from homology"/>
<evidence type="ECO:0000256" key="7">
    <source>
        <dbReference type="ARBA" id="ARBA00022898"/>
    </source>
</evidence>
<dbReference type="Gene3D" id="3.40.640.10">
    <property type="entry name" value="Type I PLP-dependent aspartate aminotransferase-like (Major domain)"/>
    <property type="match status" value="1"/>
</dbReference>
<protein>
    <recommendedName>
        <fullName evidence="14">sphinganine-1-phosphate aldolase</fullName>
        <ecNumber evidence="14">4.1.2.27</ecNumber>
    </recommendedName>
    <alternativeName>
        <fullName evidence="15">Sphingosine-1-phosphate aldolase</fullName>
    </alternativeName>
</protein>
<evidence type="ECO:0000256" key="4">
    <source>
        <dbReference type="ARBA" id="ARBA00004991"/>
    </source>
</evidence>
<evidence type="ECO:0000256" key="1">
    <source>
        <dbReference type="ARBA" id="ARBA00001933"/>
    </source>
</evidence>
<feature type="modified residue" description="N6-(pyridoxal phosphate)lysine" evidence="16">
    <location>
        <position position="342"/>
    </location>
</feature>